<dbReference type="AlphaFoldDB" id="A0A1J1LM05"/>
<organism evidence="2 3">
    <name type="scientific">Planktothrix tepida PCC 9214</name>
    <dbReference type="NCBI Taxonomy" id="671072"/>
    <lineage>
        <taxon>Bacteria</taxon>
        <taxon>Bacillati</taxon>
        <taxon>Cyanobacteriota</taxon>
        <taxon>Cyanophyceae</taxon>
        <taxon>Oscillatoriophycideae</taxon>
        <taxon>Oscillatoriales</taxon>
        <taxon>Microcoleaceae</taxon>
        <taxon>Planktothrix</taxon>
    </lineage>
</organism>
<keyword evidence="3" id="KW-1185">Reference proteome</keyword>
<feature type="repeat" description="WD" evidence="1">
    <location>
        <begin position="11"/>
        <end position="52"/>
    </location>
</feature>
<keyword evidence="1" id="KW-0853">WD repeat</keyword>
<evidence type="ECO:0000256" key="1">
    <source>
        <dbReference type="PROSITE-ProRule" id="PRU00221"/>
    </source>
</evidence>
<protein>
    <submittedName>
        <fullName evidence="2">Uncharacterized protein</fullName>
    </submittedName>
</protein>
<dbReference type="OrthoDB" id="467149at2"/>
<accession>A0A1J1LM05</accession>
<dbReference type="STRING" id="671072.PL9214520050"/>
<dbReference type="InterPro" id="IPR001680">
    <property type="entry name" value="WD40_rpt"/>
</dbReference>
<dbReference type="InterPro" id="IPR015943">
    <property type="entry name" value="WD40/YVTN_repeat-like_dom_sf"/>
</dbReference>
<gene>
    <name evidence="2" type="ORF">PL9214520050</name>
</gene>
<name>A0A1J1LM05_9CYAN</name>
<proteinExistence type="predicted"/>
<evidence type="ECO:0000313" key="2">
    <source>
        <dbReference type="EMBL" id="CUR33511.1"/>
    </source>
</evidence>
<dbReference type="InterPro" id="IPR036322">
    <property type="entry name" value="WD40_repeat_dom_sf"/>
</dbReference>
<dbReference type="Gene3D" id="2.130.10.10">
    <property type="entry name" value="YVTN repeat-like/Quinoprotein amine dehydrogenase"/>
    <property type="match status" value="1"/>
</dbReference>
<dbReference type="Pfam" id="PF00400">
    <property type="entry name" value="WD40"/>
    <property type="match status" value="1"/>
</dbReference>
<dbReference type="SMART" id="SM00320">
    <property type="entry name" value="WD40"/>
    <property type="match status" value="1"/>
</dbReference>
<dbReference type="PROSITE" id="PS50082">
    <property type="entry name" value="WD_REPEATS_2"/>
    <property type="match status" value="1"/>
</dbReference>
<reference evidence="3" key="1">
    <citation type="submission" date="2015-10" db="EMBL/GenBank/DDBJ databases">
        <authorList>
            <person name="Regsiter A."/>
            <person name="william w."/>
        </authorList>
    </citation>
    <scope>NUCLEOTIDE SEQUENCE [LARGE SCALE GENOMIC DNA]</scope>
</reference>
<sequence length="84" mass="9614">MIRYNNFQVFSSTSARELFSVSWSPDSQTIASGSDDNTIKLWSFDLDQFMVSACEWMKDYLENSSSVSEKDRCLCEGVRVNPQP</sequence>
<dbReference type="PROSITE" id="PS50294">
    <property type="entry name" value="WD_REPEATS_REGION"/>
    <property type="match status" value="1"/>
</dbReference>
<dbReference type="Proteomes" id="UP000184315">
    <property type="component" value="Unassembled WGS sequence"/>
</dbReference>
<evidence type="ECO:0000313" key="3">
    <source>
        <dbReference type="Proteomes" id="UP000184315"/>
    </source>
</evidence>
<dbReference type="RefSeq" id="WP_072720146.1">
    <property type="nucleotide sequence ID" value="NZ_LN889803.1"/>
</dbReference>
<dbReference type="SUPFAM" id="SSF50978">
    <property type="entry name" value="WD40 repeat-like"/>
    <property type="match status" value="1"/>
</dbReference>
<dbReference type="EMBL" id="CZDF01000158">
    <property type="protein sequence ID" value="CUR33511.1"/>
    <property type="molecule type" value="Genomic_DNA"/>
</dbReference>